<feature type="transmembrane region" description="Helical" evidence="1">
    <location>
        <begin position="53"/>
        <end position="72"/>
    </location>
</feature>
<sequence length="114" mass="12845">MNPNKPFRFRGAGVWWPVAVALLVVIVAALFNLGGIYLMHSLPAWQAWRAESYGYFLVWRVALYSFVLWGWLCCRARLIAQDPEARPGLRRAEVAVGLAFVLMELSRAHSQLGG</sequence>
<dbReference type="AlphaFoldDB" id="A0A7Y7XGJ7"/>
<accession>A0A7Y7XGJ7</accession>
<keyword evidence="1" id="KW-1133">Transmembrane helix</keyword>
<reference evidence="2 3" key="1">
    <citation type="submission" date="2020-04" db="EMBL/GenBank/DDBJ databases">
        <title>Molecular characterization of pseudomonads from Agaricus bisporus reveal novel blotch 2 pathogens in Western Europe.</title>
        <authorList>
            <person name="Taparia T."/>
            <person name="Krijger M."/>
            <person name="Haynes E."/>
            <person name="Elpinstone J.G."/>
            <person name="Noble R."/>
            <person name="Van Der Wolf J."/>
        </authorList>
    </citation>
    <scope>NUCLEOTIDE SEQUENCE [LARGE SCALE GENOMIC DNA]</scope>
    <source>
        <strain evidence="2 3">H7001</strain>
    </source>
</reference>
<name>A0A7Y7XGJ7_9PSED</name>
<keyword evidence="1" id="KW-0472">Membrane</keyword>
<comment type="caution">
    <text evidence="2">The sequence shown here is derived from an EMBL/GenBank/DDBJ whole genome shotgun (WGS) entry which is preliminary data.</text>
</comment>
<protein>
    <submittedName>
        <fullName evidence="2">Uncharacterized protein</fullName>
    </submittedName>
</protein>
<dbReference type="EMBL" id="JACAQB010000024">
    <property type="protein sequence ID" value="NWB99503.1"/>
    <property type="molecule type" value="Genomic_DNA"/>
</dbReference>
<organism evidence="2 3">
    <name type="scientific">Pseudomonas gingeri</name>
    <dbReference type="NCBI Taxonomy" id="117681"/>
    <lineage>
        <taxon>Bacteria</taxon>
        <taxon>Pseudomonadati</taxon>
        <taxon>Pseudomonadota</taxon>
        <taxon>Gammaproteobacteria</taxon>
        <taxon>Pseudomonadales</taxon>
        <taxon>Pseudomonadaceae</taxon>
        <taxon>Pseudomonas</taxon>
    </lineage>
</organism>
<dbReference type="Proteomes" id="UP000539985">
    <property type="component" value="Unassembled WGS sequence"/>
</dbReference>
<dbReference type="RefSeq" id="WP_177105100.1">
    <property type="nucleotide sequence ID" value="NZ_JACAQB010000024.1"/>
</dbReference>
<gene>
    <name evidence="2" type="ORF">HX882_26790</name>
</gene>
<evidence type="ECO:0000313" key="3">
    <source>
        <dbReference type="Proteomes" id="UP000539985"/>
    </source>
</evidence>
<proteinExistence type="predicted"/>
<keyword evidence="1" id="KW-0812">Transmembrane</keyword>
<evidence type="ECO:0000313" key="2">
    <source>
        <dbReference type="EMBL" id="NWB99503.1"/>
    </source>
</evidence>
<feature type="transmembrane region" description="Helical" evidence="1">
    <location>
        <begin position="12"/>
        <end position="33"/>
    </location>
</feature>
<evidence type="ECO:0000256" key="1">
    <source>
        <dbReference type="SAM" id="Phobius"/>
    </source>
</evidence>